<dbReference type="Proteomes" id="UP001501844">
    <property type="component" value="Unassembled WGS sequence"/>
</dbReference>
<evidence type="ECO:0000259" key="2">
    <source>
        <dbReference type="Pfam" id="PF13205"/>
    </source>
</evidence>
<gene>
    <name evidence="3" type="ORF">GCM10023183_26040</name>
</gene>
<dbReference type="InterPro" id="IPR013783">
    <property type="entry name" value="Ig-like_fold"/>
</dbReference>
<dbReference type="SUPFAM" id="SSF117074">
    <property type="entry name" value="Hypothetical protein PA1324"/>
    <property type="match status" value="1"/>
</dbReference>
<accession>A0ABP8FQU1</accession>
<feature type="domain" description="SbsA Ig-like" evidence="2">
    <location>
        <begin position="31"/>
        <end position="130"/>
    </location>
</feature>
<dbReference type="Gene3D" id="2.60.40.10">
    <property type="entry name" value="Immunoglobulins"/>
    <property type="match status" value="1"/>
</dbReference>
<keyword evidence="1" id="KW-0732">Signal</keyword>
<sequence>MKKTFLPILSLTVALLQGCASISSPEGGDKDIVAPKLVSSYPKNGQTNVSPEKITLTFDEAIQAPEITQQLIIAPFTENTYKTKVKDGTIELEFTEPWQANTTYSLNFRQAIGDITEKNPARQVVITFSTGATLDSGSVAGQVTQLFSPTLNKEVNVLLYKAEDTAQVQKGRPLYVTTSDSAGNYKFQNIKEGSYHIYALIETNNNLRYDSEKEQIAYLAQPIQISNKPATANLQLHLQDNTSPILASRKSFGNQYEVEYNEGLASAIVQDAGEEIKWQLTNNGKTLQLFPVAAQEKTWRVQVQDSAGNTKTDTVAVRLAGAKATRKNNTFTLVNGETIKPGEELKLKFDVPIKVNQPAGAVNLLLDSLNTAATATAKDFTLSENQTLLILKLPIKAAKSVQVSIDTTKVLPFIGDSFTKGTKRVGISDKATTGSLKITLKTTEKNYLVQLMKEGKIIFTEKNIKSRTWQDLEPGKYQIRILVDKNGNGRWDNGLLKDRRLPEPVILVPDTQEVRANWEVEMTTIEF</sequence>
<dbReference type="RefSeq" id="WP_345166848.1">
    <property type="nucleotide sequence ID" value="NZ_BAABGX010000002.1"/>
</dbReference>
<proteinExistence type="predicted"/>
<comment type="caution">
    <text evidence="3">The sequence shown here is derived from an EMBL/GenBank/DDBJ whole genome shotgun (WGS) entry which is preliminary data.</text>
</comment>
<dbReference type="InterPro" id="IPR032812">
    <property type="entry name" value="SbsA_Ig"/>
</dbReference>
<evidence type="ECO:0000313" key="3">
    <source>
        <dbReference type="EMBL" id="GAA4309053.1"/>
    </source>
</evidence>
<dbReference type="EMBL" id="BAABGX010000002">
    <property type="protein sequence ID" value="GAA4309053.1"/>
    <property type="molecule type" value="Genomic_DNA"/>
</dbReference>
<organism evidence="3 4">
    <name type="scientific">Nibribacter koreensis</name>
    <dbReference type="NCBI Taxonomy" id="1084519"/>
    <lineage>
        <taxon>Bacteria</taxon>
        <taxon>Pseudomonadati</taxon>
        <taxon>Bacteroidota</taxon>
        <taxon>Cytophagia</taxon>
        <taxon>Cytophagales</taxon>
        <taxon>Hymenobacteraceae</taxon>
        <taxon>Nibribacter</taxon>
    </lineage>
</organism>
<evidence type="ECO:0000256" key="1">
    <source>
        <dbReference type="ARBA" id="ARBA00022729"/>
    </source>
</evidence>
<evidence type="ECO:0000313" key="4">
    <source>
        <dbReference type="Proteomes" id="UP001501844"/>
    </source>
</evidence>
<dbReference type="Pfam" id="PF13205">
    <property type="entry name" value="Big_5"/>
    <property type="match status" value="1"/>
</dbReference>
<protein>
    <submittedName>
        <fullName evidence="3">Ig-like domain-containing protein</fullName>
    </submittedName>
</protein>
<keyword evidence="4" id="KW-1185">Reference proteome</keyword>
<name>A0ABP8FQU1_9BACT</name>
<reference evidence="4" key="1">
    <citation type="journal article" date="2019" name="Int. J. Syst. Evol. Microbiol.">
        <title>The Global Catalogue of Microorganisms (GCM) 10K type strain sequencing project: providing services to taxonomists for standard genome sequencing and annotation.</title>
        <authorList>
            <consortium name="The Broad Institute Genomics Platform"/>
            <consortium name="The Broad Institute Genome Sequencing Center for Infectious Disease"/>
            <person name="Wu L."/>
            <person name="Ma J."/>
        </authorList>
    </citation>
    <scope>NUCLEOTIDE SEQUENCE [LARGE SCALE GENOMIC DNA]</scope>
    <source>
        <strain evidence="4">JCM 17917</strain>
    </source>
</reference>
<dbReference type="PROSITE" id="PS51257">
    <property type="entry name" value="PROKAR_LIPOPROTEIN"/>
    <property type="match status" value="1"/>
</dbReference>